<dbReference type="AlphaFoldDB" id="A0A835BKB1"/>
<evidence type="ECO:0000313" key="2">
    <source>
        <dbReference type="EMBL" id="KAF8695696.1"/>
    </source>
</evidence>
<dbReference type="Proteomes" id="UP000636709">
    <property type="component" value="Unassembled WGS sequence"/>
</dbReference>
<evidence type="ECO:0000313" key="4">
    <source>
        <dbReference type="Proteomes" id="UP000636709"/>
    </source>
</evidence>
<name>A0A835BKB1_9POAL</name>
<feature type="transmembrane region" description="Helical" evidence="1">
    <location>
        <begin position="123"/>
        <end position="148"/>
    </location>
</feature>
<dbReference type="Gramene" id="DexiUA01G0003140.1">
    <property type="protein sequence ID" value="DexiUA01G0003140.1:cds"/>
    <property type="gene ID" value="DexiUA01G0003140"/>
</dbReference>
<dbReference type="OrthoDB" id="695370at2759"/>
<organism evidence="2 4">
    <name type="scientific">Digitaria exilis</name>
    <dbReference type="NCBI Taxonomy" id="1010633"/>
    <lineage>
        <taxon>Eukaryota</taxon>
        <taxon>Viridiplantae</taxon>
        <taxon>Streptophyta</taxon>
        <taxon>Embryophyta</taxon>
        <taxon>Tracheophyta</taxon>
        <taxon>Spermatophyta</taxon>
        <taxon>Magnoliopsida</taxon>
        <taxon>Liliopsida</taxon>
        <taxon>Poales</taxon>
        <taxon>Poaceae</taxon>
        <taxon>PACMAD clade</taxon>
        <taxon>Panicoideae</taxon>
        <taxon>Panicodae</taxon>
        <taxon>Paniceae</taxon>
        <taxon>Anthephorinae</taxon>
        <taxon>Digitaria</taxon>
    </lineage>
</organism>
<accession>A0A835BKB1</accession>
<sequence length="199" mass="20576">MEKDINKPPTQHHSSQAITMATIAFNGLCVGIAMAFLLSILSQSSPGEIDGALQAPGNAAAQAIPLAVATFFTAVTFIYIHLLHGGRRMIQEVMLFILCVSISLLDLSLTMQPGPVFQAPALVAAMAEVLPLAAVATFFLAVTLIYYAHGNGGHDGAAGAANQQNPAAAVELLNSVTLAATLITGVLGLIAAVLYINPK</sequence>
<gene>
    <name evidence="3" type="ORF">HU200_035415</name>
    <name evidence="2" type="ORF">HU200_037357</name>
</gene>
<dbReference type="EMBL" id="JACEFO010001866">
    <property type="protein sequence ID" value="KAF8697918.1"/>
    <property type="molecule type" value="Genomic_DNA"/>
</dbReference>
<feature type="transmembrane region" description="Helical" evidence="1">
    <location>
        <begin position="93"/>
        <end position="111"/>
    </location>
</feature>
<keyword evidence="1" id="KW-0812">Transmembrane</keyword>
<dbReference type="EMBL" id="JACEFO010001883">
    <property type="protein sequence ID" value="KAF8695696.1"/>
    <property type="molecule type" value="Genomic_DNA"/>
</dbReference>
<protein>
    <submittedName>
        <fullName evidence="2">Uncharacterized protein</fullName>
    </submittedName>
</protein>
<reference evidence="2" key="1">
    <citation type="submission" date="2020-07" db="EMBL/GenBank/DDBJ databases">
        <title>Genome sequence and genetic diversity analysis of an under-domesticated orphan crop, white fonio (Digitaria exilis).</title>
        <authorList>
            <person name="Bennetzen J.L."/>
            <person name="Chen S."/>
            <person name="Ma X."/>
            <person name="Wang X."/>
            <person name="Yssel A.E.J."/>
            <person name="Chaluvadi S.R."/>
            <person name="Johnson M."/>
            <person name="Gangashetty P."/>
            <person name="Hamidou F."/>
            <person name="Sanogo M.D."/>
            <person name="Zwaenepoel A."/>
            <person name="Wallace J."/>
            <person name="Van De Peer Y."/>
            <person name="Van Deynze A."/>
        </authorList>
    </citation>
    <scope>NUCLEOTIDE SEQUENCE</scope>
    <source>
        <tissue evidence="2">Leaves</tissue>
    </source>
</reference>
<keyword evidence="1" id="KW-0472">Membrane</keyword>
<proteinExistence type="predicted"/>
<evidence type="ECO:0000256" key="1">
    <source>
        <dbReference type="SAM" id="Phobius"/>
    </source>
</evidence>
<feature type="transmembrane region" description="Helical" evidence="1">
    <location>
        <begin position="61"/>
        <end position="81"/>
    </location>
</feature>
<comment type="caution">
    <text evidence="2">The sequence shown here is derived from an EMBL/GenBank/DDBJ whole genome shotgun (WGS) entry which is preliminary data.</text>
</comment>
<feature type="transmembrane region" description="Helical" evidence="1">
    <location>
        <begin position="21"/>
        <end position="41"/>
    </location>
</feature>
<keyword evidence="1" id="KW-1133">Transmembrane helix</keyword>
<keyword evidence="4" id="KW-1185">Reference proteome</keyword>
<feature type="transmembrane region" description="Helical" evidence="1">
    <location>
        <begin position="169"/>
        <end position="196"/>
    </location>
</feature>
<evidence type="ECO:0000313" key="3">
    <source>
        <dbReference type="EMBL" id="KAF8697918.1"/>
    </source>
</evidence>